<keyword evidence="6" id="KW-1185">Reference proteome</keyword>
<dbReference type="SMART" id="SM00199">
    <property type="entry name" value="SCY"/>
    <property type="match status" value="1"/>
</dbReference>
<dbReference type="FunFam" id="2.40.50.40:FF:000002">
    <property type="entry name" value="C-C motif chemokine"/>
    <property type="match status" value="1"/>
</dbReference>
<dbReference type="InterPro" id="IPR001811">
    <property type="entry name" value="Chemokine_IL8-like_dom"/>
</dbReference>
<dbReference type="GO" id="GO:0005615">
    <property type="term" value="C:extracellular space"/>
    <property type="evidence" value="ECO:0007669"/>
    <property type="project" value="UniProtKB-KW"/>
</dbReference>
<dbReference type="PANTHER" id="PTHR12015">
    <property type="entry name" value="SMALL INDUCIBLE CYTOKINE A"/>
    <property type="match status" value="1"/>
</dbReference>
<dbReference type="SUPFAM" id="SSF54117">
    <property type="entry name" value="Interleukin 8-like chemokines"/>
    <property type="match status" value="1"/>
</dbReference>
<evidence type="ECO:0000256" key="1">
    <source>
        <dbReference type="ARBA" id="ARBA00010868"/>
    </source>
</evidence>
<comment type="similarity">
    <text evidence="1">Belongs to the intercrine beta (chemokine CC) family.</text>
</comment>
<evidence type="ECO:0000256" key="3">
    <source>
        <dbReference type="SAM" id="SignalP"/>
    </source>
</evidence>
<evidence type="ECO:0000313" key="6">
    <source>
        <dbReference type="Proteomes" id="UP001046870"/>
    </source>
</evidence>
<dbReference type="CDD" id="cd00272">
    <property type="entry name" value="Chemokine_CC"/>
    <property type="match status" value="1"/>
</dbReference>
<evidence type="ECO:0000256" key="2">
    <source>
        <dbReference type="ARBA" id="ARBA00022514"/>
    </source>
</evidence>
<reference evidence="5" key="1">
    <citation type="submission" date="2021-01" db="EMBL/GenBank/DDBJ databases">
        <authorList>
            <person name="Zahm M."/>
            <person name="Roques C."/>
            <person name="Cabau C."/>
            <person name="Klopp C."/>
            <person name="Donnadieu C."/>
            <person name="Jouanno E."/>
            <person name="Lampietro C."/>
            <person name="Louis A."/>
            <person name="Herpin A."/>
            <person name="Echchiki A."/>
            <person name="Berthelot C."/>
            <person name="Parey E."/>
            <person name="Roest-Crollius H."/>
            <person name="Braasch I."/>
            <person name="Postlethwait J."/>
            <person name="Bobe J."/>
            <person name="Montfort J."/>
            <person name="Bouchez O."/>
            <person name="Begum T."/>
            <person name="Mejri S."/>
            <person name="Adams A."/>
            <person name="Chen W.-J."/>
            <person name="Guiguen Y."/>
        </authorList>
    </citation>
    <scope>NUCLEOTIDE SEQUENCE</scope>
    <source>
        <strain evidence="5">YG-15Mar2019-1</strain>
        <tissue evidence="5">Brain</tissue>
    </source>
</reference>
<dbReference type="Pfam" id="PF00048">
    <property type="entry name" value="IL8"/>
    <property type="match status" value="1"/>
</dbReference>
<dbReference type="AlphaFoldDB" id="A0A9D3PZ20"/>
<dbReference type="EMBL" id="JAFDVH010000011">
    <property type="protein sequence ID" value="KAG7468485.1"/>
    <property type="molecule type" value="Genomic_DNA"/>
</dbReference>
<feature type="domain" description="Chemokine interleukin-8-like" evidence="4">
    <location>
        <begin position="33"/>
        <end position="91"/>
    </location>
</feature>
<dbReference type="OrthoDB" id="8934837at2759"/>
<evidence type="ECO:0000313" key="5">
    <source>
        <dbReference type="EMBL" id="KAG7468485.1"/>
    </source>
</evidence>
<feature type="signal peptide" evidence="3">
    <location>
        <begin position="1"/>
        <end position="25"/>
    </location>
</feature>
<dbReference type="Proteomes" id="UP001046870">
    <property type="component" value="Chromosome 11"/>
</dbReference>
<evidence type="ECO:0000259" key="4">
    <source>
        <dbReference type="SMART" id="SM00199"/>
    </source>
</evidence>
<sequence>MKTEMKNKSALLILVLLCSLQLVSSAPLGPDAGSECCVKYYPKRIPLNKVASYYRTSSTCIKPAVVFVTEAGKKFCMDPTASWVNSHASKVDKRSTTTTSMPTTA</sequence>
<dbReference type="Gene3D" id="2.40.50.40">
    <property type="match status" value="1"/>
</dbReference>
<dbReference type="GO" id="GO:0008009">
    <property type="term" value="F:chemokine activity"/>
    <property type="evidence" value="ECO:0007669"/>
    <property type="project" value="InterPro"/>
</dbReference>
<proteinExistence type="inferred from homology"/>
<feature type="chain" id="PRO_5039096256" description="Chemokine interleukin-8-like domain-containing protein" evidence="3">
    <location>
        <begin position="26"/>
        <end position="105"/>
    </location>
</feature>
<organism evidence="5 6">
    <name type="scientific">Megalops atlanticus</name>
    <name type="common">Tarpon</name>
    <name type="synonym">Clupea gigantea</name>
    <dbReference type="NCBI Taxonomy" id="7932"/>
    <lineage>
        <taxon>Eukaryota</taxon>
        <taxon>Metazoa</taxon>
        <taxon>Chordata</taxon>
        <taxon>Craniata</taxon>
        <taxon>Vertebrata</taxon>
        <taxon>Euteleostomi</taxon>
        <taxon>Actinopterygii</taxon>
        <taxon>Neopterygii</taxon>
        <taxon>Teleostei</taxon>
        <taxon>Elopiformes</taxon>
        <taxon>Megalopidae</taxon>
        <taxon>Megalops</taxon>
    </lineage>
</organism>
<dbReference type="InterPro" id="IPR039809">
    <property type="entry name" value="Chemokine_b/g/d"/>
</dbReference>
<dbReference type="InterPro" id="IPR036048">
    <property type="entry name" value="Interleukin_8-like_sf"/>
</dbReference>
<gene>
    <name evidence="5" type="ORF">MATL_G00143240</name>
</gene>
<keyword evidence="3" id="KW-0732">Signal</keyword>
<name>A0A9D3PZ20_MEGAT</name>
<accession>A0A9D3PZ20</accession>
<comment type="caution">
    <text evidence="5">The sequence shown here is derived from an EMBL/GenBank/DDBJ whole genome shotgun (WGS) entry which is preliminary data.</text>
</comment>
<dbReference type="GO" id="GO:0006955">
    <property type="term" value="P:immune response"/>
    <property type="evidence" value="ECO:0007669"/>
    <property type="project" value="InterPro"/>
</dbReference>
<protein>
    <recommendedName>
        <fullName evidence="4">Chemokine interleukin-8-like domain-containing protein</fullName>
    </recommendedName>
</protein>
<keyword evidence="2" id="KW-0202">Cytokine</keyword>